<keyword evidence="9" id="KW-0963">Cytoplasm</keyword>
<dbReference type="PANTHER" id="PTHR11264:SF0">
    <property type="entry name" value="URACIL-DNA GLYCOSYLASE"/>
    <property type="match status" value="1"/>
</dbReference>
<dbReference type="GO" id="GO:0097510">
    <property type="term" value="P:base-excision repair, AP site formation via deaminated base removal"/>
    <property type="evidence" value="ECO:0007669"/>
    <property type="project" value="TreeGrafter"/>
</dbReference>
<name>A0A3D8IY37_9HELI</name>
<protein>
    <recommendedName>
        <fullName evidence="5 9">Uracil-DNA glycosylase</fullName>
        <shortName evidence="9">UDG</shortName>
        <ecNumber evidence="4 9">3.2.2.27</ecNumber>
    </recommendedName>
</protein>
<keyword evidence="14" id="KW-1185">Reference proteome</keyword>
<gene>
    <name evidence="9" type="primary">ung</name>
    <name evidence="13" type="ORF">CQA62_00550</name>
</gene>
<dbReference type="NCBIfam" id="NF003588">
    <property type="entry name" value="PRK05254.1-1"/>
    <property type="match status" value="1"/>
</dbReference>
<dbReference type="GO" id="GO:0005737">
    <property type="term" value="C:cytoplasm"/>
    <property type="evidence" value="ECO:0007669"/>
    <property type="project" value="UniProtKB-SubCell"/>
</dbReference>
<evidence type="ECO:0000256" key="11">
    <source>
        <dbReference type="RuleBase" id="RU003780"/>
    </source>
</evidence>
<keyword evidence="7 9" id="KW-0378">Hydrolase</keyword>
<dbReference type="InterPro" id="IPR018085">
    <property type="entry name" value="Ura-DNA_Glyclase_AS"/>
</dbReference>
<evidence type="ECO:0000256" key="8">
    <source>
        <dbReference type="ARBA" id="ARBA00023204"/>
    </source>
</evidence>
<dbReference type="GO" id="GO:0004844">
    <property type="term" value="F:uracil DNA N-glycosylase activity"/>
    <property type="evidence" value="ECO:0007669"/>
    <property type="project" value="UniProtKB-UniRule"/>
</dbReference>
<dbReference type="NCBIfam" id="NF003589">
    <property type="entry name" value="PRK05254.1-2"/>
    <property type="match status" value="1"/>
</dbReference>
<sequence length="230" mass="25720">MQRIKLRDEWKKALKQEFDKPYFAHIKQCYLQAKARGEVIYPKGSLTFEALNRLAPNEVRVVILGQDPYHGSERVNAEVIPQAMGLSFSVPKPLKAPPSLKNIYKELQNTTSFIPPNHGDLSAWCERGVLLLNSVLSVQAGKAGSHAYFGWETFTDSVISYISCNLRGVVFMLWGNYAKRKAILIDATKHCIIQAPHPSPLARGFVGSGVFLQANEALKSFGYAPIDWQN</sequence>
<dbReference type="InterPro" id="IPR005122">
    <property type="entry name" value="Uracil-DNA_glycosylase-like"/>
</dbReference>
<evidence type="ECO:0000256" key="3">
    <source>
        <dbReference type="ARBA" id="ARBA00008184"/>
    </source>
</evidence>
<dbReference type="EMBL" id="NXLU01000001">
    <property type="protein sequence ID" value="RDU70178.1"/>
    <property type="molecule type" value="Genomic_DNA"/>
</dbReference>
<feature type="domain" description="Uracil-DNA glycosylase-like" evidence="12">
    <location>
        <begin position="52"/>
        <end position="218"/>
    </location>
</feature>
<comment type="subcellular location">
    <subcellularLocation>
        <location evidence="9">Cytoplasm</location>
    </subcellularLocation>
</comment>
<dbReference type="InterPro" id="IPR036895">
    <property type="entry name" value="Uracil-DNA_glycosylase-like_sf"/>
</dbReference>
<keyword evidence="8 9" id="KW-0234">DNA repair</keyword>
<dbReference type="NCBIfam" id="NF003592">
    <property type="entry name" value="PRK05254.1-5"/>
    <property type="match status" value="1"/>
</dbReference>
<reference evidence="13 14" key="1">
    <citation type="submission" date="2018-04" db="EMBL/GenBank/DDBJ databases">
        <title>Novel Campyloabacter and Helicobacter Species and Strains.</title>
        <authorList>
            <person name="Mannion A.J."/>
            <person name="Shen Z."/>
            <person name="Fox J.G."/>
        </authorList>
    </citation>
    <scope>NUCLEOTIDE SEQUENCE [LARGE SCALE GENOMIC DNA]</scope>
    <source>
        <strain evidence="13 14">ATCC 700242</strain>
    </source>
</reference>
<dbReference type="InterPro" id="IPR002043">
    <property type="entry name" value="UDG_fam1"/>
</dbReference>
<evidence type="ECO:0000256" key="7">
    <source>
        <dbReference type="ARBA" id="ARBA00022801"/>
    </source>
</evidence>
<evidence type="ECO:0000313" key="14">
    <source>
        <dbReference type="Proteomes" id="UP000257067"/>
    </source>
</evidence>
<evidence type="ECO:0000256" key="2">
    <source>
        <dbReference type="ARBA" id="ARBA00002631"/>
    </source>
</evidence>
<dbReference type="Gene3D" id="3.40.470.10">
    <property type="entry name" value="Uracil-DNA glycosylase-like domain"/>
    <property type="match status" value="1"/>
</dbReference>
<dbReference type="Proteomes" id="UP000257067">
    <property type="component" value="Unassembled WGS sequence"/>
</dbReference>
<evidence type="ECO:0000256" key="5">
    <source>
        <dbReference type="ARBA" id="ARBA00018429"/>
    </source>
</evidence>
<evidence type="ECO:0000313" key="13">
    <source>
        <dbReference type="EMBL" id="RDU70178.1"/>
    </source>
</evidence>
<comment type="caution">
    <text evidence="13">The sequence shown here is derived from an EMBL/GenBank/DDBJ whole genome shotgun (WGS) entry which is preliminary data.</text>
</comment>
<dbReference type="OrthoDB" id="9804372at2"/>
<dbReference type="AlphaFoldDB" id="A0A3D8IY37"/>
<dbReference type="SMART" id="SM00986">
    <property type="entry name" value="UDG"/>
    <property type="match status" value="1"/>
</dbReference>
<dbReference type="HAMAP" id="MF_00148">
    <property type="entry name" value="UDG"/>
    <property type="match status" value="1"/>
</dbReference>
<dbReference type="SMART" id="SM00987">
    <property type="entry name" value="UreE_C"/>
    <property type="match status" value="1"/>
</dbReference>
<dbReference type="SUPFAM" id="SSF52141">
    <property type="entry name" value="Uracil-DNA glycosylase-like"/>
    <property type="match status" value="1"/>
</dbReference>
<evidence type="ECO:0000259" key="12">
    <source>
        <dbReference type="SMART" id="SM00986"/>
    </source>
</evidence>
<dbReference type="NCBIfam" id="TIGR00628">
    <property type="entry name" value="ung"/>
    <property type="match status" value="1"/>
</dbReference>
<dbReference type="PANTHER" id="PTHR11264">
    <property type="entry name" value="URACIL-DNA GLYCOSYLASE"/>
    <property type="match status" value="1"/>
</dbReference>
<dbReference type="EC" id="3.2.2.27" evidence="4 9"/>
<organism evidence="13 14">
    <name type="scientific">Helicobacter cholecystus</name>
    <dbReference type="NCBI Taxonomy" id="45498"/>
    <lineage>
        <taxon>Bacteria</taxon>
        <taxon>Pseudomonadati</taxon>
        <taxon>Campylobacterota</taxon>
        <taxon>Epsilonproteobacteria</taxon>
        <taxon>Campylobacterales</taxon>
        <taxon>Helicobacteraceae</taxon>
        <taxon>Helicobacter</taxon>
    </lineage>
</organism>
<keyword evidence="6 9" id="KW-0227">DNA damage</keyword>
<accession>A0A3D8IY37</accession>
<proteinExistence type="inferred from homology"/>
<feature type="active site" description="Proton acceptor" evidence="9 10">
    <location>
        <position position="67"/>
    </location>
</feature>
<evidence type="ECO:0000256" key="6">
    <source>
        <dbReference type="ARBA" id="ARBA00022763"/>
    </source>
</evidence>
<dbReference type="PROSITE" id="PS00130">
    <property type="entry name" value="U_DNA_GLYCOSYLASE"/>
    <property type="match status" value="1"/>
</dbReference>
<dbReference type="Pfam" id="PF03167">
    <property type="entry name" value="UDG"/>
    <property type="match status" value="1"/>
</dbReference>
<evidence type="ECO:0000256" key="1">
    <source>
        <dbReference type="ARBA" id="ARBA00001400"/>
    </source>
</evidence>
<comment type="similarity">
    <text evidence="3 9 11">Belongs to the uracil-DNA glycosylase (UDG) superfamily. UNG family.</text>
</comment>
<evidence type="ECO:0000256" key="9">
    <source>
        <dbReference type="HAMAP-Rule" id="MF_00148"/>
    </source>
</evidence>
<evidence type="ECO:0000256" key="4">
    <source>
        <dbReference type="ARBA" id="ARBA00012030"/>
    </source>
</evidence>
<comment type="function">
    <text evidence="2 9 11">Excises uracil residues from the DNA which can arise as a result of misincorporation of dUMP residues by DNA polymerase or due to deamination of cytosine.</text>
</comment>
<dbReference type="CDD" id="cd10027">
    <property type="entry name" value="UDG-F1-like"/>
    <property type="match status" value="1"/>
</dbReference>
<comment type="catalytic activity">
    <reaction evidence="1 9 11">
        <text>Hydrolyzes single-stranded DNA or mismatched double-stranded DNA and polynucleotides, releasing free uracil.</text>
        <dbReference type="EC" id="3.2.2.27"/>
    </reaction>
</comment>
<evidence type="ECO:0000256" key="10">
    <source>
        <dbReference type="PROSITE-ProRule" id="PRU10072"/>
    </source>
</evidence>